<reference evidence="1" key="1">
    <citation type="journal article" date="2014" name="Int. J. Syst. Evol. Microbiol.">
        <title>Complete genome sequence of Corynebacterium casei LMG S-19264T (=DSM 44701T), isolated from a smear-ripened cheese.</title>
        <authorList>
            <consortium name="US DOE Joint Genome Institute (JGI-PGF)"/>
            <person name="Walter F."/>
            <person name="Albersmeier A."/>
            <person name="Kalinowski J."/>
            <person name="Ruckert C."/>
        </authorList>
    </citation>
    <scope>NUCLEOTIDE SEQUENCE</scope>
    <source>
        <strain evidence="1">CGMCC 1.10749</strain>
    </source>
</reference>
<organism evidence="1 2">
    <name type="scientific">Knoellia flava</name>
    <dbReference type="NCBI Taxonomy" id="913969"/>
    <lineage>
        <taxon>Bacteria</taxon>
        <taxon>Bacillati</taxon>
        <taxon>Actinomycetota</taxon>
        <taxon>Actinomycetes</taxon>
        <taxon>Micrococcales</taxon>
        <taxon>Intrasporangiaceae</taxon>
        <taxon>Knoellia</taxon>
    </lineage>
</organism>
<dbReference type="AlphaFoldDB" id="A0A8H9KTN2"/>
<dbReference type="RefSeq" id="WP_035947369.1">
    <property type="nucleotide sequence ID" value="NZ_BMEA01000003.1"/>
</dbReference>
<proteinExistence type="predicted"/>
<accession>A0A8H9KTN2</accession>
<dbReference type="Proteomes" id="UP000628079">
    <property type="component" value="Unassembled WGS sequence"/>
</dbReference>
<name>A0A8H9KTN2_9MICO</name>
<dbReference type="EMBL" id="BMEA01000003">
    <property type="protein sequence ID" value="GGB87871.1"/>
    <property type="molecule type" value="Genomic_DNA"/>
</dbReference>
<gene>
    <name evidence="1" type="ORF">GCM10011314_29610</name>
</gene>
<protein>
    <submittedName>
        <fullName evidence="1">Uncharacterized protein</fullName>
    </submittedName>
</protein>
<evidence type="ECO:0000313" key="1">
    <source>
        <dbReference type="EMBL" id="GGB87871.1"/>
    </source>
</evidence>
<comment type="caution">
    <text evidence="1">The sequence shown here is derived from an EMBL/GenBank/DDBJ whole genome shotgun (WGS) entry which is preliminary data.</text>
</comment>
<evidence type="ECO:0000313" key="2">
    <source>
        <dbReference type="Proteomes" id="UP000628079"/>
    </source>
</evidence>
<sequence length="115" mass="12928">MPITNAGGTVLSRVQIWEYSRYRESEVCVKNVHVGGTVGRTMWTMVSIGSLYDRGDYSQYAGAIRTHGDWYGSYDIHVGGANPSNPDRDYACKKVDGRIGDHWAPNIWLCWLNSI</sequence>
<reference evidence="1" key="2">
    <citation type="submission" date="2020-09" db="EMBL/GenBank/DDBJ databases">
        <authorList>
            <person name="Sun Q."/>
            <person name="Zhou Y."/>
        </authorList>
    </citation>
    <scope>NUCLEOTIDE SEQUENCE</scope>
    <source>
        <strain evidence="1">CGMCC 1.10749</strain>
    </source>
</reference>